<gene>
    <name evidence="1" type="ORF">R3P38DRAFT_1301739</name>
</gene>
<name>A0AAW0AZK8_9AGAR</name>
<proteinExistence type="predicted"/>
<keyword evidence="2" id="KW-1185">Reference proteome</keyword>
<protein>
    <submittedName>
        <fullName evidence="1">F-box domain-containing protein</fullName>
    </submittedName>
</protein>
<dbReference type="EMBL" id="JAWWNJ010000046">
    <property type="protein sequence ID" value="KAK7018476.1"/>
    <property type="molecule type" value="Genomic_DNA"/>
</dbReference>
<evidence type="ECO:0000313" key="2">
    <source>
        <dbReference type="Proteomes" id="UP001362999"/>
    </source>
</evidence>
<comment type="caution">
    <text evidence="1">The sequence shown here is derived from an EMBL/GenBank/DDBJ whole genome shotgun (WGS) entry which is preliminary data.</text>
</comment>
<reference evidence="1 2" key="1">
    <citation type="journal article" date="2024" name="J Genomics">
        <title>Draft genome sequencing and assembly of Favolaschia claudopus CIRM-BRFM 2984 isolated from oak limbs.</title>
        <authorList>
            <person name="Navarro D."/>
            <person name="Drula E."/>
            <person name="Chaduli D."/>
            <person name="Cazenave R."/>
            <person name="Ahrendt S."/>
            <person name="Wang J."/>
            <person name="Lipzen A."/>
            <person name="Daum C."/>
            <person name="Barry K."/>
            <person name="Grigoriev I.V."/>
            <person name="Favel A."/>
            <person name="Rosso M.N."/>
            <person name="Martin F."/>
        </authorList>
    </citation>
    <scope>NUCLEOTIDE SEQUENCE [LARGE SCALE GENOMIC DNA]</scope>
    <source>
        <strain evidence="1 2">CIRM-BRFM 2984</strain>
    </source>
</reference>
<dbReference type="Proteomes" id="UP001362999">
    <property type="component" value="Unassembled WGS sequence"/>
</dbReference>
<evidence type="ECO:0000313" key="1">
    <source>
        <dbReference type="EMBL" id="KAK7018476.1"/>
    </source>
</evidence>
<sequence>MLTKDRAHLADLQRRILDAEHTLSALRVQESVVKERLHAYKYPVSTLPNELIAEIFLHFLPKYPICPPLAGPNSPIILTHICRSWRDIAIATPRLWRAVSLSGRRSWANPNNINLWFSRAGCLPLALRLNEADGYDPAALALMRAVLPYRSRCEYLELRLDDYIPGLPELEGEFPLLRHLDLELDDDPPYGEIVFHNFPMLRSVVLDVLAARWIVLPWRQLTSLSLHSISFHDCVAVLRKVINLLECNLNIIVHDEKYIVNPPIKLPHLKLLKVDGDGSMNAFLGSFVLPALSTLHVCEMLLGPDPIFSLTSFISTSECHLRQLRITCTHPKSQPYTSYCAALTSVQELSLGDDPDRRPLHLLSGF</sequence>
<dbReference type="Gene3D" id="1.20.1280.50">
    <property type="match status" value="1"/>
</dbReference>
<dbReference type="SUPFAM" id="SSF52047">
    <property type="entry name" value="RNI-like"/>
    <property type="match status" value="1"/>
</dbReference>
<accession>A0AAW0AZK8</accession>
<organism evidence="1 2">
    <name type="scientific">Favolaschia claudopus</name>
    <dbReference type="NCBI Taxonomy" id="2862362"/>
    <lineage>
        <taxon>Eukaryota</taxon>
        <taxon>Fungi</taxon>
        <taxon>Dikarya</taxon>
        <taxon>Basidiomycota</taxon>
        <taxon>Agaricomycotina</taxon>
        <taxon>Agaricomycetes</taxon>
        <taxon>Agaricomycetidae</taxon>
        <taxon>Agaricales</taxon>
        <taxon>Marasmiineae</taxon>
        <taxon>Mycenaceae</taxon>
        <taxon>Favolaschia</taxon>
    </lineage>
</organism>
<dbReference type="AlphaFoldDB" id="A0AAW0AZK8"/>